<sequence>MDAEFEERLCEEVRRYPHLYNSSLKLYKDNQVCNNSWREIAQTLGKEEGVCRHKWKYLRDRFVKARKKLKGRTAEAGGNVSVPRIFSLLSWLSDFVRHRDRNRHQLSSRGNTIPSPPPVTSSPPPTAAPQSPLSTSSSASTSVCFSPTTTRKRKSHPTPAEDAVLRLLQQIDEAKASQREEHRFGMMVADMLAKLPVCERMEAQFEIYQLLYQKQKRVFEKDKPIIGQL</sequence>
<dbReference type="SMART" id="SM00595">
    <property type="entry name" value="MADF"/>
    <property type="match status" value="1"/>
</dbReference>
<dbReference type="AlphaFoldDB" id="A0A6P3W7Z4"/>
<dbReference type="GO" id="GO:0006357">
    <property type="term" value="P:regulation of transcription by RNA polymerase II"/>
    <property type="evidence" value="ECO:0007669"/>
    <property type="project" value="TreeGrafter"/>
</dbReference>
<name>A0A6P3W7Z4_CLUHA</name>
<evidence type="ECO:0000259" key="2">
    <source>
        <dbReference type="PROSITE" id="PS51029"/>
    </source>
</evidence>
<keyword evidence="3" id="KW-1185">Reference proteome</keyword>
<dbReference type="PANTHER" id="PTHR12243">
    <property type="entry name" value="MADF DOMAIN TRANSCRIPTION FACTOR"/>
    <property type="match status" value="1"/>
</dbReference>
<dbReference type="Pfam" id="PF10545">
    <property type="entry name" value="MADF_DNA_bdg"/>
    <property type="match status" value="1"/>
</dbReference>
<gene>
    <name evidence="4" type="primary">LOC105907210</name>
</gene>
<dbReference type="OrthoDB" id="5803771at2759"/>
<dbReference type="GO" id="GO:0005634">
    <property type="term" value="C:nucleus"/>
    <property type="evidence" value="ECO:0007669"/>
    <property type="project" value="TreeGrafter"/>
</dbReference>
<evidence type="ECO:0000256" key="1">
    <source>
        <dbReference type="SAM" id="MobiDB-lite"/>
    </source>
</evidence>
<reference evidence="4" key="1">
    <citation type="submission" date="2025-08" db="UniProtKB">
        <authorList>
            <consortium name="RefSeq"/>
        </authorList>
    </citation>
    <scope>IDENTIFICATION</scope>
</reference>
<dbReference type="GO" id="GO:0005667">
    <property type="term" value="C:transcription regulator complex"/>
    <property type="evidence" value="ECO:0007669"/>
    <property type="project" value="TreeGrafter"/>
</dbReference>
<feature type="domain" description="MADF" evidence="2">
    <location>
        <begin position="8"/>
        <end position="97"/>
    </location>
</feature>
<feature type="compositionally biased region" description="Pro residues" evidence="1">
    <location>
        <begin position="114"/>
        <end position="127"/>
    </location>
</feature>
<feature type="region of interest" description="Disordered" evidence="1">
    <location>
        <begin position="102"/>
        <end position="159"/>
    </location>
</feature>
<feature type="compositionally biased region" description="Low complexity" evidence="1">
    <location>
        <begin position="128"/>
        <end position="148"/>
    </location>
</feature>
<dbReference type="KEGG" id="char:105907210"/>
<dbReference type="PANTHER" id="PTHR12243:SF69">
    <property type="entry name" value="SI:CH73-59F11.3"/>
    <property type="match status" value="1"/>
</dbReference>
<evidence type="ECO:0000313" key="3">
    <source>
        <dbReference type="Proteomes" id="UP000515152"/>
    </source>
</evidence>
<dbReference type="InterPro" id="IPR039353">
    <property type="entry name" value="TF_Adf1"/>
</dbReference>
<dbReference type="RefSeq" id="XP_012690952.1">
    <property type="nucleotide sequence ID" value="XM_012835498.3"/>
</dbReference>
<dbReference type="PROSITE" id="PS51029">
    <property type="entry name" value="MADF"/>
    <property type="match status" value="1"/>
</dbReference>
<dbReference type="InterPro" id="IPR006578">
    <property type="entry name" value="MADF-dom"/>
</dbReference>
<organism evidence="3 4">
    <name type="scientific">Clupea harengus</name>
    <name type="common">Atlantic herring</name>
    <dbReference type="NCBI Taxonomy" id="7950"/>
    <lineage>
        <taxon>Eukaryota</taxon>
        <taxon>Metazoa</taxon>
        <taxon>Chordata</taxon>
        <taxon>Craniata</taxon>
        <taxon>Vertebrata</taxon>
        <taxon>Euteleostomi</taxon>
        <taxon>Actinopterygii</taxon>
        <taxon>Neopterygii</taxon>
        <taxon>Teleostei</taxon>
        <taxon>Clupei</taxon>
        <taxon>Clupeiformes</taxon>
        <taxon>Clupeoidei</taxon>
        <taxon>Clupeidae</taxon>
        <taxon>Clupea</taxon>
    </lineage>
</organism>
<dbReference type="GeneID" id="105907210"/>
<protein>
    <submittedName>
        <fullName evidence="4">Transcription factor Adf-1-like</fullName>
    </submittedName>
</protein>
<evidence type="ECO:0000313" key="4">
    <source>
        <dbReference type="RefSeq" id="XP_012690952.1"/>
    </source>
</evidence>
<accession>A0A6P3W7Z4</accession>
<dbReference type="Proteomes" id="UP000515152">
    <property type="component" value="Chromosome 20"/>
</dbReference>
<proteinExistence type="predicted"/>